<proteinExistence type="predicted"/>
<dbReference type="GO" id="GO:0016798">
    <property type="term" value="F:hydrolase activity, acting on glycosyl bonds"/>
    <property type="evidence" value="ECO:0007669"/>
    <property type="project" value="UniProtKB-KW"/>
</dbReference>
<dbReference type="Gene3D" id="3.90.245.10">
    <property type="entry name" value="Ribonucleoside hydrolase-like"/>
    <property type="match status" value="1"/>
</dbReference>
<dbReference type="InterPro" id="IPR015910">
    <property type="entry name" value="I/U_nuclsd_hydro_CS"/>
</dbReference>
<dbReference type="InterPro" id="IPR036452">
    <property type="entry name" value="Ribo_hydro-like"/>
</dbReference>
<dbReference type="Pfam" id="PF01156">
    <property type="entry name" value="IU_nuc_hydro"/>
    <property type="match status" value="1"/>
</dbReference>
<name>A0ABU0JSJ7_HATLI</name>
<keyword evidence="1 4" id="KW-0378">Hydrolase</keyword>
<accession>A0ABU0JSJ7</accession>
<dbReference type="PANTHER" id="PTHR12304:SF4">
    <property type="entry name" value="URIDINE NUCLEOSIDASE"/>
    <property type="match status" value="1"/>
</dbReference>
<protein>
    <submittedName>
        <fullName evidence="4">Pyrimidine-specific ribonucleoside hydrolase</fullName>
        <ecNumber evidence="4">3.2.-.-</ecNumber>
    </submittedName>
</protein>
<dbReference type="NCBIfam" id="NF007761">
    <property type="entry name" value="PRK10443.1"/>
    <property type="match status" value="1"/>
</dbReference>
<dbReference type="InterPro" id="IPR023186">
    <property type="entry name" value="IUNH"/>
</dbReference>
<keyword evidence="2 4" id="KW-0326">Glycosidase</keyword>
<dbReference type="Proteomes" id="UP001224418">
    <property type="component" value="Unassembled WGS sequence"/>
</dbReference>
<dbReference type="CDD" id="cd02651">
    <property type="entry name" value="nuc_hydro_IU_UC_XIUA"/>
    <property type="match status" value="1"/>
</dbReference>
<reference evidence="4 5" key="1">
    <citation type="submission" date="2023-07" db="EMBL/GenBank/DDBJ databases">
        <title>Genomic Encyclopedia of Type Strains, Phase IV (KMG-IV): sequencing the most valuable type-strain genomes for metagenomic binning, comparative biology and taxonomic classification.</title>
        <authorList>
            <person name="Goeker M."/>
        </authorList>
    </citation>
    <scope>NUCLEOTIDE SEQUENCE [LARGE SCALE GENOMIC DNA]</scope>
    <source>
        <strain evidence="4 5">DSM 1400</strain>
    </source>
</reference>
<organism evidence="4 5">
    <name type="scientific">Hathewaya limosa</name>
    <name type="common">Clostridium limosum</name>
    <dbReference type="NCBI Taxonomy" id="1536"/>
    <lineage>
        <taxon>Bacteria</taxon>
        <taxon>Bacillati</taxon>
        <taxon>Bacillota</taxon>
        <taxon>Clostridia</taxon>
        <taxon>Eubacteriales</taxon>
        <taxon>Clostridiaceae</taxon>
        <taxon>Hathewaya</taxon>
    </lineage>
</organism>
<evidence type="ECO:0000256" key="2">
    <source>
        <dbReference type="ARBA" id="ARBA00023295"/>
    </source>
</evidence>
<evidence type="ECO:0000259" key="3">
    <source>
        <dbReference type="Pfam" id="PF01156"/>
    </source>
</evidence>
<dbReference type="PANTHER" id="PTHR12304">
    <property type="entry name" value="INOSINE-URIDINE PREFERRING NUCLEOSIDE HYDROLASE"/>
    <property type="match status" value="1"/>
</dbReference>
<feature type="domain" description="Inosine/uridine-preferring nucleoside hydrolase" evidence="3">
    <location>
        <begin position="6"/>
        <end position="301"/>
    </location>
</feature>
<comment type="caution">
    <text evidence="4">The sequence shown here is derived from an EMBL/GenBank/DDBJ whole genome shotgun (WGS) entry which is preliminary data.</text>
</comment>
<dbReference type="SUPFAM" id="SSF53590">
    <property type="entry name" value="Nucleoside hydrolase"/>
    <property type="match status" value="1"/>
</dbReference>
<sequence>MKKIPVIMDCDPGHDDAIALMLALGNEKIDVKAVTTSAGNQTPEKTLNNALRVLSFLGRDDIEVAQGALKPLMRDLIIAPEVHGDSGLDGPYIPEPSFKASERRAVDVIADVLRNSEEKVTLIPTGPLTNIATFLLTYPELRDKIERISLMGGAADGGNWTPAAEFNILVDPEAADVVFKSGVPIVMCGLDVTHKAQVYDEDIEKFRGLSNATGKLVAELLDFFAIFHKDERFGFKGAPLHDPCAVAYVIDPSIIETKKCHVEIETKGEFTLGATVVDYNDISKKEKNADVAFNIDREKFIQMIYDAVKNLR</sequence>
<dbReference type="PROSITE" id="PS01247">
    <property type="entry name" value="IUNH"/>
    <property type="match status" value="1"/>
</dbReference>
<keyword evidence="5" id="KW-1185">Reference proteome</keyword>
<dbReference type="EMBL" id="JAUSWN010000014">
    <property type="protein sequence ID" value="MDQ0480058.1"/>
    <property type="molecule type" value="Genomic_DNA"/>
</dbReference>
<evidence type="ECO:0000256" key="1">
    <source>
        <dbReference type="ARBA" id="ARBA00022801"/>
    </source>
</evidence>
<dbReference type="InterPro" id="IPR001910">
    <property type="entry name" value="Inosine/uridine_hydrolase_dom"/>
</dbReference>
<evidence type="ECO:0000313" key="4">
    <source>
        <dbReference type="EMBL" id="MDQ0480058.1"/>
    </source>
</evidence>
<evidence type="ECO:0000313" key="5">
    <source>
        <dbReference type="Proteomes" id="UP001224418"/>
    </source>
</evidence>
<dbReference type="RefSeq" id="WP_307355966.1">
    <property type="nucleotide sequence ID" value="NZ_BAAACJ010000019.1"/>
</dbReference>
<gene>
    <name evidence="4" type="ORF">QOZ93_001802</name>
</gene>
<dbReference type="EC" id="3.2.-.-" evidence="4"/>